<dbReference type="InParanoid" id="D2V2Q3"/>
<dbReference type="KEGG" id="ngr:NAEGRDRAFT_56939"/>
<evidence type="ECO:0000313" key="3">
    <source>
        <dbReference type="Proteomes" id="UP000006671"/>
    </source>
</evidence>
<evidence type="ECO:0000313" key="2">
    <source>
        <dbReference type="EMBL" id="EFC49101.1"/>
    </source>
</evidence>
<dbReference type="SUPFAM" id="SSF53335">
    <property type="entry name" value="S-adenosyl-L-methionine-dependent methyltransferases"/>
    <property type="match status" value="1"/>
</dbReference>
<feature type="compositionally biased region" description="Polar residues" evidence="1">
    <location>
        <begin position="29"/>
        <end position="38"/>
    </location>
</feature>
<dbReference type="AlphaFoldDB" id="D2V2Q3"/>
<dbReference type="InterPro" id="IPR029063">
    <property type="entry name" value="SAM-dependent_MTases_sf"/>
</dbReference>
<gene>
    <name evidence="2" type="ORF">NAEGRDRAFT_56939</name>
</gene>
<keyword evidence="3" id="KW-1185">Reference proteome</keyword>
<evidence type="ECO:0000256" key="1">
    <source>
        <dbReference type="SAM" id="MobiDB-lite"/>
    </source>
</evidence>
<protein>
    <submittedName>
        <fullName evidence="2">Uncharacterized protein</fullName>
    </submittedName>
</protein>
<dbReference type="VEuPathDB" id="AmoebaDB:NAEGRDRAFT_56939"/>
<dbReference type="GeneID" id="8849958"/>
<dbReference type="RefSeq" id="XP_002681845.1">
    <property type="nucleotide sequence ID" value="XM_002681799.1"/>
</dbReference>
<accession>D2V2Q3</accession>
<name>D2V2Q3_NAEGR</name>
<feature type="region of interest" description="Disordered" evidence="1">
    <location>
        <begin position="13"/>
        <end position="48"/>
    </location>
</feature>
<proteinExistence type="predicted"/>
<dbReference type="OMA" id="LAKCIGF"/>
<dbReference type="Gene3D" id="3.40.50.150">
    <property type="entry name" value="Vaccinia Virus protein VP39"/>
    <property type="match status" value="1"/>
</dbReference>
<sequence>MCDRDNSDGCCGSHHHHHDDHDHHKETLNDSQNGEQIQSSEESLKSKTTTIKKDDNTCSNHDQKHHHCCKHHCEEIYIEKDPLVLELFDNTAQVFSKMEDLTYVEGDEEPMIKQLHSILLEESVENIQDDLLELLSDFKYGRDKKFHSKLWTLSRGYLFLAKFWSLQFLNEEDYDFDGYEWLKNRTFIPDHVNQEKLAKCIGFSFAWINVIYPKAIMEYEPYITVLIDNGKLTIADLWLEKNLEVVSFTSNEGSMNIKKAPLHFNKRTFSQFRGEAFIIGDKHNDTTIRKENYFTLDIDIKENPDVVGDAFDVKTLMAFPSNRFLRVVLNFIGHNILGNKRLLVEYYRILRHGGTLFFKTEHVNNDGIDKILDRKLEFEKNLWNTGFCDIFITQKYDSETTVYAPHYFLVEARKR</sequence>
<dbReference type="Proteomes" id="UP000006671">
    <property type="component" value="Unassembled WGS sequence"/>
</dbReference>
<reference evidence="2 3" key="1">
    <citation type="journal article" date="2010" name="Cell">
        <title>The genome of Naegleria gruberi illuminates early eukaryotic versatility.</title>
        <authorList>
            <person name="Fritz-Laylin L.K."/>
            <person name="Prochnik S.E."/>
            <person name="Ginger M.L."/>
            <person name="Dacks J.B."/>
            <person name="Carpenter M.L."/>
            <person name="Field M.C."/>
            <person name="Kuo A."/>
            <person name="Paredez A."/>
            <person name="Chapman J."/>
            <person name="Pham J."/>
            <person name="Shu S."/>
            <person name="Neupane R."/>
            <person name="Cipriano M."/>
            <person name="Mancuso J."/>
            <person name="Tu H."/>
            <person name="Salamov A."/>
            <person name="Lindquist E."/>
            <person name="Shapiro H."/>
            <person name="Lucas S."/>
            <person name="Grigoriev I.V."/>
            <person name="Cande W.Z."/>
            <person name="Fulton C."/>
            <person name="Rokhsar D.S."/>
            <person name="Dawson S.C."/>
        </authorList>
    </citation>
    <scope>NUCLEOTIDE SEQUENCE [LARGE SCALE GENOMIC DNA]</scope>
    <source>
        <strain evidence="2 3">NEG-M</strain>
    </source>
</reference>
<organism evidence="3">
    <name type="scientific">Naegleria gruberi</name>
    <name type="common">Amoeba</name>
    <dbReference type="NCBI Taxonomy" id="5762"/>
    <lineage>
        <taxon>Eukaryota</taxon>
        <taxon>Discoba</taxon>
        <taxon>Heterolobosea</taxon>
        <taxon>Tetramitia</taxon>
        <taxon>Eutetramitia</taxon>
        <taxon>Vahlkampfiidae</taxon>
        <taxon>Naegleria</taxon>
    </lineage>
</organism>
<dbReference type="EMBL" id="GG738849">
    <property type="protein sequence ID" value="EFC49101.1"/>
    <property type="molecule type" value="Genomic_DNA"/>
</dbReference>
<feature type="compositionally biased region" description="Basic and acidic residues" evidence="1">
    <location>
        <begin position="19"/>
        <end position="28"/>
    </location>
</feature>
<dbReference type="OrthoDB" id="10255626at2759"/>